<gene>
    <name evidence="3" type="ORF">BJF91_16945</name>
    <name evidence="2" type="ORF">GGQ71_000008</name>
</gene>
<sequence>MTTSESQELVARIFGLRDWNVLAARINEAAHLPVSSMRDSAPNLSEARIPLVPMRDLVLFPHMISRIFVARDKSRQTVERAISSDQPILIVAQRHGKDDYPDTLEAFHSVGVIASVVDRQTQVDGALKATVRGLKRTKLIRLIKGEYLAAEIAPIEEQRGQSKEAVALSSAVLDSY</sequence>
<dbReference type="STRING" id="887144.BJF91_16945"/>
<evidence type="ECO:0000313" key="3">
    <source>
        <dbReference type="EMBL" id="OLP48824.1"/>
    </source>
</evidence>
<name>A0A1Q9A2L9_9HYPH</name>
<dbReference type="EMBL" id="MKIN01000022">
    <property type="protein sequence ID" value="OLP48824.1"/>
    <property type="molecule type" value="Genomic_DNA"/>
</dbReference>
<dbReference type="RefSeq" id="WP_075614615.1">
    <property type="nucleotide sequence ID" value="NZ_JACIED010000001.1"/>
</dbReference>
<protein>
    <submittedName>
        <fullName evidence="2">ATP-dependent Lon protease</fullName>
    </submittedName>
</protein>
<keyword evidence="4" id="KW-1185">Reference proteome</keyword>
<proteinExistence type="predicted"/>
<evidence type="ECO:0000259" key="1">
    <source>
        <dbReference type="PROSITE" id="PS51787"/>
    </source>
</evidence>
<dbReference type="InterPro" id="IPR015947">
    <property type="entry name" value="PUA-like_sf"/>
</dbReference>
<evidence type="ECO:0000313" key="5">
    <source>
        <dbReference type="Proteomes" id="UP000544107"/>
    </source>
</evidence>
<feature type="domain" description="Lon N-terminal" evidence="1">
    <location>
        <begin position="49"/>
        <end position="176"/>
    </location>
</feature>
<dbReference type="EMBL" id="JACIED010000001">
    <property type="protein sequence ID" value="MBB4005772.1"/>
    <property type="molecule type" value="Genomic_DNA"/>
</dbReference>
<accession>A0A1Q9A2L9</accession>
<dbReference type="Proteomes" id="UP000185598">
    <property type="component" value="Unassembled WGS sequence"/>
</dbReference>
<dbReference type="GO" id="GO:0008233">
    <property type="term" value="F:peptidase activity"/>
    <property type="evidence" value="ECO:0007669"/>
    <property type="project" value="UniProtKB-KW"/>
</dbReference>
<dbReference type="AlphaFoldDB" id="A0A1Q9A2L9"/>
<dbReference type="GO" id="GO:0006508">
    <property type="term" value="P:proteolysis"/>
    <property type="evidence" value="ECO:0007669"/>
    <property type="project" value="UniProtKB-KW"/>
</dbReference>
<dbReference type="SMART" id="SM00464">
    <property type="entry name" value="LON"/>
    <property type="match status" value="1"/>
</dbReference>
<comment type="caution">
    <text evidence="3">The sequence shown here is derived from an EMBL/GenBank/DDBJ whole genome shotgun (WGS) entry which is preliminary data.</text>
</comment>
<dbReference type="Proteomes" id="UP000544107">
    <property type="component" value="Unassembled WGS sequence"/>
</dbReference>
<dbReference type="InterPro" id="IPR003111">
    <property type="entry name" value="Lon_prtase_N"/>
</dbReference>
<evidence type="ECO:0000313" key="2">
    <source>
        <dbReference type="EMBL" id="MBB4005772.1"/>
    </source>
</evidence>
<evidence type="ECO:0000313" key="4">
    <source>
        <dbReference type="Proteomes" id="UP000185598"/>
    </source>
</evidence>
<dbReference type="Pfam" id="PF02190">
    <property type="entry name" value="LON_substr_bdg"/>
    <property type="match status" value="1"/>
</dbReference>
<keyword evidence="2" id="KW-0378">Hydrolase</keyword>
<dbReference type="Gene3D" id="2.30.130.40">
    <property type="entry name" value="LON domain-like"/>
    <property type="match status" value="1"/>
</dbReference>
<reference evidence="2 5" key="2">
    <citation type="submission" date="2020-08" db="EMBL/GenBank/DDBJ databases">
        <title>Genomic Encyclopedia of Type Strains, Phase IV (KMG-IV): sequencing the most valuable type-strain genomes for metagenomic binning, comparative biology and taxonomic classification.</title>
        <authorList>
            <person name="Goeker M."/>
        </authorList>
    </citation>
    <scope>NUCLEOTIDE SEQUENCE [LARGE SCALE GENOMIC DNA]</scope>
    <source>
        <strain evidence="2 5">DSM 100021</strain>
    </source>
</reference>
<reference evidence="3 4" key="1">
    <citation type="submission" date="2016-09" db="EMBL/GenBank/DDBJ databases">
        <title>Rhizobium oryziradicis sp. nov., isolated from the root of rice.</title>
        <authorList>
            <person name="Zhao J."/>
            <person name="Zhang X."/>
        </authorList>
    </citation>
    <scope>NUCLEOTIDE SEQUENCE [LARGE SCALE GENOMIC DNA]</scope>
    <source>
        <strain evidence="3 4">14971</strain>
    </source>
</reference>
<dbReference type="InterPro" id="IPR046336">
    <property type="entry name" value="Lon_prtase_N_sf"/>
</dbReference>
<dbReference type="SUPFAM" id="SSF88697">
    <property type="entry name" value="PUA domain-like"/>
    <property type="match status" value="1"/>
</dbReference>
<keyword evidence="2" id="KW-0645">Protease</keyword>
<dbReference type="PROSITE" id="PS51787">
    <property type="entry name" value="LON_N"/>
    <property type="match status" value="1"/>
</dbReference>
<organism evidence="3 4">
    <name type="scientific">Allorhizobium taibaishanense</name>
    <dbReference type="NCBI Taxonomy" id="887144"/>
    <lineage>
        <taxon>Bacteria</taxon>
        <taxon>Pseudomonadati</taxon>
        <taxon>Pseudomonadota</taxon>
        <taxon>Alphaproteobacteria</taxon>
        <taxon>Hyphomicrobiales</taxon>
        <taxon>Rhizobiaceae</taxon>
        <taxon>Rhizobium/Agrobacterium group</taxon>
        <taxon>Allorhizobium</taxon>
    </lineage>
</organism>